<dbReference type="SUPFAM" id="SSF56645">
    <property type="entry name" value="Acyl-CoA dehydrogenase NM domain-like"/>
    <property type="match status" value="1"/>
</dbReference>
<proteinExistence type="inferred from homology"/>
<dbReference type="RefSeq" id="WP_095718859.1">
    <property type="nucleotide sequence ID" value="NZ_NTGA01000023.1"/>
</dbReference>
<keyword evidence="5" id="KW-0560">Oxidoreductase</keyword>
<evidence type="ECO:0000256" key="2">
    <source>
        <dbReference type="ARBA" id="ARBA00009347"/>
    </source>
</evidence>
<comment type="caution">
    <text evidence="8">The sequence shown here is derived from an EMBL/GenBank/DDBJ whole genome shotgun (WGS) entry which is preliminary data.</text>
</comment>
<dbReference type="InterPro" id="IPR036250">
    <property type="entry name" value="AcylCo_DH-like_C"/>
</dbReference>
<name>A0A2A2WMR1_9ACTN</name>
<feature type="domain" description="Acyl-CoA dehydrogenase/oxidase C-terminal" evidence="6">
    <location>
        <begin position="208"/>
        <end position="334"/>
    </location>
</feature>
<dbReference type="Pfam" id="PF00441">
    <property type="entry name" value="Acyl-CoA_dh_1"/>
    <property type="match status" value="1"/>
</dbReference>
<keyword evidence="9" id="KW-1185">Reference proteome</keyword>
<accession>A0A2A2WMR1</accession>
<dbReference type="OrthoDB" id="4319499at2"/>
<dbReference type="InterPro" id="IPR037069">
    <property type="entry name" value="AcylCoA_DH/ox_N_sf"/>
</dbReference>
<sequence>MDFRVDDTTTDLTALVRDMGERLVTDDSLRELDARFGPGTEADSGGDRATARFHARYWEELVRAGVPAALAPESLGGAGLGVVGEALVLRELGRVLAPVPLSPAIRAAHLLDAAGLSDRAATIAEGREIAAVGDGASPEVDWAPIADVIVQTTSGGLRVTDRASVSVERTVPVDFSCAGLVSDTGPEPSTLEPSPLAGTALEVDALRRRVHLAAYQWGVIEAALERTAAYASTRHQFGRPIGSFQAVAARLADGSIDVDAVRLSTLRAAYELDACSGLPGAPAHAAVASAHFWACDAGHRLAHTAVHVHGGVGLDRSEPAHRFFLAAKAGEFRLGGATRQLIDLGGVLADHGDPWEYSA</sequence>
<dbReference type="InterPro" id="IPR009100">
    <property type="entry name" value="AcylCoA_DH/oxidase_NM_dom_sf"/>
</dbReference>
<dbReference type="InterPro" id="IPR009075">
    <property type="entry name" value="AcylCo_DH/oxidase_C"/>
</dbReference>
<protein>
    <submittedName>
        <fullName evidence="8">Acyl-CoA dehydrogenase</fullName>
    </submittedName>
</protein>
<evidence type="ECO:0000313" key="9">
    <source>
        <dbReference type="Proteomes" id="UP000218810"/>
    </source>
</evidence>
<dbReference type="Pfam" id="PF02771">
    <property type="entry name" value="Acyl-CoA_dh_N"/>
    <property type="match status" value="1"/>
</dbReference>
<dbReference type="PANTHER" id="PTHR43884">
    <property type="entry name" value="ACYL-COA DEHYDROGENASE"/>
    <property type="match status" value="1"/>
</dbReference>
<comment type="similarity">
    <text evidence="2">Belongs to the acyl-CoA dehydrogenase family.</text>
</comment>
<evidence type="ECO:0000313" key="8">
    <source>
        <dbReference type="EMBL" id="PAY22506.1"/>
    </source>
</evidence>
<evidence type="ECO:0000259" key="6">
    <source>
        <dbReference type="Pfam" id="PF00441"/>
    </source>
</evidence>
<feature type="domain" description="Acyl-CoA dehydrogenase/oxidase N-terminal" evidence="7">
    <location>
        <begin position="49"/>
        <end position="105"/>
    </location>
</feature>
<dbReference type="GO" id="GO:0003995">
    <property type="term" value="F:acyl-CoA dehydrogenase activity"/>
    <property type="evidence" value="ECO:0007669"/>
    <property type="project" value="TreeGrafter"/>
</dbReference>
<evidence type="ECO:0000259" key="7">
    <source>
        <dbReference type="Pfam" id="PF02771"/>
    </source>
</evidence>
<keyword evidence="3" id="KW-0285">Flavoprotein</keyword>
<evidence type="ECO:0000256" key="4">
    <source>
        <dbReference type="ARBA" id="ARBA00022827"/>
    </source>
</evidence>
<comment type="cofactor">
    <cofactor evidence="1">
        <name>FAD</name>
        <dbReference type="ChEBI" id="CHEBI:57692"/>
    </cofactor>
</comment>
<keyword evidence="4" id="KW-0274">FAD</keyword>
<dbReference type="PANTHER" id="PTHR43884:SF20">
    <property type="entry name" value="ACYL-COA DEHYDROGENASE FADE28"/>
    <property type="match status" value="1"/>
</dbReference>
<dbReference type="InterPro" id="IPR013786">
    <property type="entry name" value="AcylCoA_DH/ox_N"/>
</dbReference>
<gene>
    <name evidence="8" type="ORF">CEY15_13300</name>
</gene>
<dbReference type="Proteomes" id="UP000218810">
    <property type="component" value="Unassembled WGS sequence"/>
</dbReference>
<organism evidence="8 9">
    <name type="scientific">Dietzia natronolimnaea</name>
    <dbReference type="NCBI Taxonomy" id="161920"/>
    <lineage>
        <taxon>Bacteria</taxon>
        <taxon>Bacillati</taxon>
        <taxon>Actinomycetota</taxon>
        <taxon>Actinomycetes</taxon>
        <taxon>Mycobacteriales</taxon>
        <taxon>Dietziaceae</taxon>
        <taxon>Dietzia</taxon>
    </lineage>
</organism>
<evidence type="ECO:0000256" key="1">
    <source>
        <dbReference type="ARBA" id="ARBA00001974"/>
    </source>
</evidence>
<dbReference type="EMBL" id="NTGA01000023">
    <property type="protein sequence ID" value="PAY22506.1"/>
    <property type="molecule type" value="Genomic_DNA"/>
</dbReference>
<dbReference type="SUPFAM" id="SSF47203">
    <property type="entry name" value="Acyl-CoA dehydrogenase C-terminal domain-like"/>
    <property type="match status" value="1"/>
</dbReference>
<dbReference type="Gene3D" id="1.10.540.10">
    <property type="entry name" value="Acyl-CoA dehydrogenase/oxidase, N-terminal domain"/>
    <property type="match status" value="1"/>
</dbReference>
<evidence type="ECO:0000256" key="5">
    <source>
        <dbReference type="ARBA" id="ARBA00023002"/>
    </source>
</evidence>
<evidence type="ECO:0000256" key="3">
    <source>
        <dbReference type="ARBA" id="ARBA00022630"/>
    </source>
</evidence>
<dbReference type="AlphaFoldDB" id="A0A2A2WMR1"/>
<dbReference type="Gene3D" id="1.20.140.10">
    <property type="entry name" value="Butyryl-CoA Dehydrogenase, subunit A, domain 3"/>
    <property type="match status" value="1"/>
</dbReference>
<reference evidence="9" key="1">
    <citation type="submission" date="2017-09" db="EMBL/GenBank/DDBJ databases">
        <authorList>
            <person name="Zhang Y."/>
            <person name="Huang X."/>
            <person name="Liu J."/>
            <person name="Lu L."/>
            <person name="Peng K."/>
        </authorList>
    </citation>
    <scope>NUCLEOTIDE SEQUENCE [LARGE SCALE GENOMIC DNA]</scope>
    <source>
        <strain evidence="9">S-XJ-1</strain>
    </source>
</reference>
<dbReference type="GO" id="GO:0050660">
    <property type="term" value="F:flavin adenine dinucleotide binding"/>
    <property type="evidence" value="ECO:0007669"/>
    <property type="project" value="InterPro"/>
</dbReference>